<reference evidence="3" key="1">
    <citation type="submission" date="2016-07" db="EMBL/GenBank/DDBJ databases">
        <authorList>
            <person name="Florea S."/>
            <person name="Webb J.S."/>
            <person name="Jaromczyk J."/>
            <person name="Schardl C.L."/>
        </authorList>
    </citation>
    <scope>NUCLEOTIDE SEQUENCE [LARGE SCALE GENOMIC DNA]</scope>
    <source>
        <strain evidence="3">Z6</strain>
    </source>
</reference>
<dbReference type="AlphaFoldDB" id="A0A1C0A8V0"/>
<protein>
    <submittedName>
        <fullName evidence="2">Uncharacterized protein</fullName>
    </submittedName>
</protein>
<accession>A0A1C0A8V0</accession>
<feature type="signal peptide" evidence="1">
    <location>
        <begin position="1"/>
        <end position="23"/>
    </location>
</feature>
<dbReference type="RefSeq" id="WP_068718722.1">
    <property type="nucleotide sequence ID" value="NZ_LWDV01000009.1"/>
</dbReference>
<gene>
    <name evidence="2" type="ORF">U472_11855</name>
</gene>
<evidence type="ECO:0000313" key="3">
    <source>
        <dbReference type="Proteomes" id="UP000093514"/>
    </source>
</evidence>
<evidence type="ECO:0000256" key="1">
    <source>
        <dbReference type="SAM" id="SignalP"/>
    </source>
</evidence>
<comment type="caution">
    <text evidence="2">The sequence shown here is derived from an EMBL/GenBank/DDBJ whole genome shotgun (WGS) entry which is preliminary data.</text>
</comment>
<keyword evidence="3" id="KW-1185">Reference proteome</keyword>
<keyword evidence="1" id="KW-0732">Signal</keyword>
<proteinExistence type="predicted"/>
<evidence type="ECO:0000313" key="2">
    <source>
        <dbReference type="EMBL" id="OCL26665.1"/>
    </source>
</evidence>
<dbReference type="OrthoDB" id="9881268at2"/>
<dbReference type="EMBL" id="LWDV01000009">
    <property type="protein sequence ID" value="OCL26665.1"/>
    <property type="molecule type" value="Genomic_DNA"/>
</dbReference>
<feature type="chain" id="PRO_5008642915" evidence="1">
    <location>
        <begin position="24"/>
        <end position="265"/>
    </location>
</feature>
<name>A0A1C0A8V0_9FIRM</name>
<organism evidence="2 3">
    <name type="scientific">Orenia metallireducens</name>
    <dbReference type="NCBI Taxonomy" id="1413210"/>
    <lineage>
        <taxon>Bacteria</taxon>
        <taxon>Bacillati</taxon>
        <taxon>Bacillota</taxon>
        <taxon>Clostridia</taxon>
        <taxon>Halanaerobiales</taxon>
        <taxon>Halobacteroidaceae</taxon>
        <taxon>Orenia</taxon>
    </lineage>
</organism>
<dbReference type="Proteomes" id="UP000093514">
    <property type="component" value="Unassembled WGS sequence"/>
</dbReference>
<sequence length="265" mass="31150">MKCKISILSLIALIFLLSLSSSAEEFNKFEGVIELFPSHIEKEGEYIGPTNEEPVEFRYKVDVDKELKEISYIAQTPLSKRISSLDSSLMPIRTEMRFNSKYQELLKLHGYEERVSKFDRGKKQMIVSLYKEEKEQDKFIVNYDNETIDADNIFLYLQAYLLMGKRDNFQMDMLANERGKTVKMNFNLIQSNKLQGISSEYDLPKGLLEVIGGIDKFYIFEMKLSGFLGMIWRTKYYCLFEYQQPYNFVAYWGGSEGKEEFIYCR</sequence>
<reference evidence="2 3" key="2">
    <citation type="submission" date="2016-08" db="EMBL/GenBank/DDBJ databases">
        <title>Orenia metallireducens sp. nov. strain Z6, a Novel Metal-reducing Firmicute from the Deep Subsurface.</title>
        <authorList>
            <person name="Maxim B.I."/>
            <person name="Kenneth K."/>
            <person name="Flynn T.M."/>
            <person name="Oloughlin E.J."/>
            <person name="Locke R.A."/>
            <person name="Weber J.R."/>
            <person name="Egan S.M."/>
            <person name="Mackie R.I."/>
            <person name="Cann I.K."/>
        </authorList>
    </citation>
    <scope>NUCLEOTIDE SEQUENCE [LARGE SCALE GENOMIC DNA]</scope>
    <source>
        <strain evidence="2 3">Z6</strain>
    </source>
</reference>